<protein>
    <submittedName>
        <fullName evidence="5">Helix-turn-helix transcriptional regulator</fullName>
    </submittedName>
</protein>
<dbReference type="PANTHER" id="PTHR46796">
    <property type="entry name" value="HTH-TYPE TRANSCRIPTIONAL ACTIVATOR RHAS-RELATED"/>
    <property type="match status" value="1"/>
</dbReference>
<organism evidence="5 6">
    <name type="scientific">Paracoccus caeni</name>
    <dbReference type="NCBI Taxonomy" id="657651"/>
    <lineage>
        <taxon>Bacteria</taxon>
        <taxon>Pseudomonadati</taxon>
        <taxon>Pseudomonadota</taxon>
        <taxon>Alphaproteobacteria</taxon>
        <taxon>Rhodobacterales</taxon>
        <taxon>Paracoccaceae</taxon>
        <taxon>Paracoccus</taxon>
    </lineage>
</organism>
<evidence type="ECO:0000256" key="2">
    <source>
        <dbReference type="ARBA" id="ARBA00023125"/>
    </source>
</evidence>
<dbReference type="EMBL" id="JAEPRQ010000004">
    <property type="protein sequence ID" value="MBK4216791.1"/>
    <property type="molecule type" value="Genomic_DNA"/>
</dbReference>
<evidence type="ECO:0000259" key="4">
    <source>
        <dbReference type="PROSITE" id="PS01124"/>
    </source>
</evidence>
<dbReference type="InterPro" id="IPR018060">
    <property type="entry name" value="HTH_AraC"/>
</dbReference>
<dbReference type="AlphaFoldDB" id="A0A934SGU0"/>
<name>A0A934SGU0_9RHOB</name>
<dbReference type="InterPro" id="IPR050204">
    <property type="entry name" value="AraC_XylS_family_regulators"/>
</dbReference>
<evidence type="ECO:0000313" key="6">
    <source>
        <dbReference type="Proteomes" id="UP000640485"/>
    </source>
</evidence>
<dbReference type="GO" id="GO:0003700">
    <property type="term" value="F:DNA-binding transcription factor activity"/>
    <property type="evidence" value="ECO:0007669"/>
    <property type="project" value="InterPro"/>
</dbReference>
<dbReference type="Proteomes" id="UP000640485">
    <property type="component" value="Unassembled WGS sequence"/>
</dbReference>
<evidence type="ECO:0000313" key="5">
    <source>
        <dbReference type="EMBL" id="MBK4216791.1"/>
    </source>
</evidence>
<evidence type="ECO:0000256" key="3">
    <source>
        <dbReference type="ARBA" id="ARBA00023163"/>
    </source>
</evidence>
<keyword evidence="2" id="KW-0238">DNA-binding</keyword>
<accession>A0A934SGU0</accession>
<dbReference type="RefSeq" id="WP_200687038.1">
    <property type="nucleotide sequence ID" value="NZ_JAEPRQ010000004.1"/>
</dbReference>
<dbReference type="Gene3D" id="1.10.10.60">
    <property type="entry name" value="Homeodomain-like"/>
    <property type="match status" value="2"/>
</dbReference>
<sequence>MSAQLFPSFTDWYTTGPLAPYVKTIKSHGNLLTLFEAAQPAGDMSDPAVPDLILYQDMLGGSRVRADMGGGRFAVQSRRGDFYLAAPNYANNVVVSSNHKIRCLSFPTSAWMSTLEAANDGSFSFDLEQLYKGPFTAPSIGTLMQRLWQLADDDDPPSRLLAQAAGCEILAEICRLAGTPFLAVRGGLASWAKRATVDLMHAQLAEDIGLDDLAAAVNLSPFHFSRMFKQSFGMPPRAYLVRLRIERACELLETTDLPVTYIANEVGYSSNQVLARAFVKQKYVTPSEYRRAVRDPRRARVS</sequence>
<gene>
    <name evidence="5" type="ORF">JJJ17_12710</name>
</gene>
<evidence type="ECO:0000256" key="1">
    <source>
        <dbReference type="ARBA" id="ARBA00023015"/>
    </source>
</evidence>
<dbReference type="SUPFAM" id="SSF46689">
    <property type="entry name" value="Homeodomain-like"/>
    <property type="match status" value="2"/>
</dbReference>
<dbReference type="Pfam" id="PF12833">
    <property type="entry name" value="HTH_18"/>
    <property type="match status" value="1"/>
</dbReference>
<proteinExistence type="predicted"/>
<keyword evidence="1" id="KW-0805">Transcription regulation</keyword>
<dbReference type="PROSITE" id="PS01124">
    <property type="entry name" value="HTH_ARAC_FAMILY_2"/>
    <property type="match status" value="1"/>
</dbReference>
<dbReference type="InterPro" id="IPR009057">
    <property type="entry name" value="Homeodomain-like_sf"/>
</dbReference>
<keyword evidence="3" id="KW-0804">Transcription</keyword>
<keyword evidence="6" id="KW-1185">Reference proteome</keyword>
<feature type="domain" description="HTH araC/xylS-type" evidence="4">
    <location>
        <begin position="194"/>
        <end position="292"/>
    </location>
</feature>
<comment type="caution">
    <text evidence="5">The sequence shown here is derived from an EMBL/GenBank/DDBJ whole genome shotgun (WGS) entry which is preliminary data.</text>
</comment>
<dbReference type="GO" id="GO:0043565">
    <property type="term" value="F:sequence-specific DNA binding"/>
    <property type="evidence" value="ECO:0007669"/>
    <property type="project" value="InterPro"/>
</dbReference>
<reference evidence="5" key="1">
    <citation type="submission" date="2021-01" db="EMBL/GenBank/DDBJ databases">
        <title>Paracoccus amoyensis sp. nov., isolated from the surface seawater along the coast of Xiamen Island, China.</title>
        <authorList>
            <person name="Lyu L."/>
        </authorList>
    </citation>
    <scope>NUCLEOTIDE SEQUENCE</scope>
    <source>
        <strain evidence="5">MJ17</strain>
    </source>
</reference>
<dbReference type="SMART" id="SM00342">
    <property type="entry name" value="HTH_ARAC"/>
    <property type="match status" value="1"/>
</dbReference>